<dbReference type="EMBL" id="BAABFL010000434">
    <property type="protein sequence ID" value="GAA4651034.1"/>
    <property type="molecule type" value="Genomic_DNA"/>
</dbReference>
<keyword evidence="7" id="KW-1185">Reference proteome</keyword>
<comment type="subcellular location">
    <subcellularLocation>
        <location evidence="1">Cell outer membrane</location>
    </subcellularLocation>
</comment>
<evidence type="ECO:0000256" key="1">
    <source>
        <dbReference type="ARBA" id="ARBA00004442"/>
    </source>
</evidence>
<organism evidence="6 7">
    <name type="scientific">Kistimonas scapharcae</name>
    <dbReference type="NCBI Taxonomy" id="1036133"/>
    <lineage>
        <taxon>Bacteria</taxon>
        <taxon>Pseudomonadati</taxon>
        <taxon>Pseudomonadota</taxon>
        <taxon>Gammaproteobacteria</taxon>
        <taxon>Oceanospirillales</taxon>
        <taxon>Endozoicomonadaceae</taxon>
        <taxon>Kistimonas</taxon>
    </lineage>
</organism>
<gene>
    <name evidence="6" type="ORF">GCM10023116_33170</name>
</gene>
<comment type="similarity">
    <text evidence="4">Belongs to the bacterial secretin family.</text>
</comment>
<dbReference type="InterPro" id="IPR003522">
    <property type="entry name" value="T3SS_OM_pore_YscC"/>
</dbReference>
<evidence type="ECO:0000259" key="5">
    <source>
        <dbReference type="Pfam" id="PF00263"/>
    </source>
</evidence>
<dbReference type="PRINTS" id="PR01337">
    <property type="entry name" value="TYPE3OMGPROT"/>
</dbReference>
<dbReference type="RefSeq" id="WP_345197331.1">
    <property type="nucleotide sequence ID" value="NZ_BAABFL010000434.1"/>
</dbReference>
<keyword evidence="3" id="KW-0472">Membrane</keyword>
<evidence type="ECO:0000313" key="6">
    <source>
        <dbReference type="EMBL" id="GAA4651034.1"/>
    </source>
</evidence>
<dbReference type="Pfam" id="PF00263">
    <property type="entry name" value="Secretin"/>
    <property type="match status" value="1"/>
</dbReference>
<dbReference type="PANTHER" id="PTHR30332">
    <property type="entry name" value="PROBABLE GENERAL SECRETION PATHWAY PROTEIN D"/>
    <property type="match status" value="1"/>
</dbReference>
<keyword evidence="2" id="KW-0732">Signal</keyword>
<dbReference type="Gene3D" id="3.30.1370.130">
    <property type="match status" value="1"/>
</dbReference>
<dbReference type="InterPro" id="IPR004846">
    <property type="entry name" value="T2SS/T3SS_dom"/>
</dbReference>
<dbReference type="InterPro" id="IPR050810">
    <property type="entry name" value="Bact_Secretion_Sys_Channel"/>
</dbReference>
<dbReference type="PANTHER" id="PTHR30332:SF24">
    <property type="entry name" value="SECRETIN GSPD-RELATED"/>
    <property type="match status" value="1"/>
</dbReference>
<evidence type="ECO:0000313" key="7">
    <source>
        <dbReference type="Proteomes" id="UP001500604"/>
    </source>
</evidence>
<accession>A0ABP8V667</accession>
<dbReference type="Proteomes" id="UP001500604">
    <property type="component" value="Unassembled WGS sequence"/>
</dbReference>
<evidence type="ECO:0000256" key="3">
    <source>
        <dbReference type="ARBA" id="ARBA00023136"/>
    </source>
</evidence>
<comment type="caution">
    <text evidence="6">The sequence shown here is derived from an EMBL/GenBank/DDBJ whole genome shotgun (WGS) entry which is preliminary data.</text>
</comment>
<name>A0ABP8V667_9GAMM</name>
<proteinExistence type="inferred from homology"/>
<evidence type="ECO:0000256" key="2">
    <source>
        <dbReference type="ARBA" id="ARBA00022729"/>
    </source>
</evidence>
<sequence length="438" mass="48722">MHRLLTGLSLMFFLSGCTTTKSISHPDYEQRMASLQALKASMADEWQAGNADLTKVRGKYACTWQPDHRNLTKGKTVSLEIEDGELREVLAEISAQTEVTVVMDDYVEGLITLQLDDVDLGHALDTVLAIGDFDYRLYRNHIFVGIREPSSPSFSRLASTCTYRPVFVSPEEILVMLPPLYRQYVQPNSGKGTLTIVAPNSIQNRLKQDIYLFDRAPEQVVLELSVIEVSRDALDILGIDWNSAKNFAAAASKQYLLDASFFNASVQLPAYRVGHFLDAISLLSQNGDAHIKTMPSIVTQDGRQAQFNSMQTIFGLKQLQNQNGKQRELAYGVQMAITPHISNSDLIQMEINNASVSDLVYDQDHPRLVGHSISSSVYVGNGSALVIGGLLQKKNQRKVKGVSGAGELSFMEGLFQQRNTRSYETEVLIMIRPRILKS</sequence>
<protein>
    <submittedName>
        <fullName evidence="6">General secretion pathway protein GspD</fullName>
    </submittedName>
</protein>
<evidence type="ECO:0000256" key="4">
    <source>
        <dbReference type="RuleBase" id="RU004003"/>
    </source>
</evidence>
<reference evidence="7" key="1">
    <citation type="journal article" date="2019" name="Int. J. Syst. Evol. Microbiol.">
        <title>The Global Catalogue of Microorganisms (GCM) 10K type strain sequencing project: providing services to taxonomists for standard genome sequencing and annotation.</title>
        <authorList>
            <consortium name="The Broad Institute Genomics Platform"/>
            <consortium name="The Broad Institute Genome Sequencing Center for Infectious Disease"/>
            <person name="Wu L."/>
            <person name="Ma J."/>
        </authorList>
    </citation>
    <scope>NUCLEOTIDE SEQUENCE [LARGE SCALE GENOMIC DNA]</scope>
    <source>
        <strain evidence="7">JCM 17805</strain>
    </source>
</reference>
<dbReference type="PROSITE" id="PS51257">
    <property type="entry name" value="PROKAR_LIPOPROTEIN"/>
    <property type="match status" value="1"/>
</dbReference>
<feature type="domain" description="Type II/III secretion system secretin-like" evidence="5">
    <location>
        <begin position="283"/>
        <end position="437"/>
    </location>
</feature>